<reference evidence="2" key="1">
    <citation type="submission" date="2018-05" db="EMBL/GenBank/DDBJ databases">
        <authorList>
            <person name="Lanie J.A."/>
            <person name="Ng W.-L."/>
            <person name="Kazmierczak K.M."/>
            <person name="Andrzejewski T.M."/>
            <person name="Davidsen T.M."/>
            <person name="Wayne K.J."/>
            <person name="Tettelin H."/>
            <person name="Glass J.I."/>
            <person name="Rusch D."/>
            <person name="Podicherti R."/>
            <person name="Tsui H.-C.T."/>
            <person name="Winkler M.E."/>
        </authorList>
    </citation>
    <scope>NUCLEOTIDE SEQUENCE</scope>
</reference>
<proteinExistence type="predicted"/>
<dbReference type="InterPro" id="IPR011050">
    <property type="entry name" value="Pectin_lyase_fold/virulence"/>
</dbReference>
<name>A0A382HSH3_9ZZZZ</name>
<dbReference type="Gene3D" id="2.160.20.10">
    <property type="entry name" value="Single-stranded right-handed beta-helix, Pectin lyase-like"/>
    <property type="match status" value="1"/>
</dbReference>
<gene>
    <name evidence="2" type="ORF">METZ01_LOCUS242973</name>
</gene>
<dbReference type="EMBL" id="UINC01062979">
    <property type="protein sequence ID" value="SVB90119.1"/>
    <property type="molecule type" value="Genomic_DNA"/>
</dbReference>
<dbReference type="SUPFAM" id="SSF51126">
    <property type="entry name" value="Pectin lyase-like"/>
    <property type="match status" value="1"/>
</dbReference>
<accession>A0A382HSH3</accession>
<dbReference type="InterPro" id="IPR024535">
    <property type="entry name" value="RHGA/B-epi-like_pectate_lyase"/>
</dbReference>
<evidence type="ECO:0000313" key="2">
    <source>
        <dbReference type="EMBL" id="SVB90119.1"/>
    </source>
</evidence>
<dbReference type="AlphaFoldDB" id="A0A382HSH3"/>
<sequence>MSNVIDYGAIGDGVADDTEAILHTLEAGDGTLQFSAGNYLITRTIPIRLDRTGRFSIDGCGGSAKILMAGAGPAFHLIGGHHQSADPTSFSTDIWTSQRMPTIQH</sequence>
<feature type="domain" description="Rhamnogalacturonase A/B/Epimerase-like pectate lyase" evidence="1">
    <location>
        <begin position="3"/>
        <end position="47"/>
    </location>
</feature>
<feature type="non-terminal residue" evidence="2">
    <location>
        <position position="105"/>
    </location>
</feature>
<dbReference type="InterPro" id="IPR012334">
    <property type="entry name" value="Pectin_lyas_fold"/>
</dbReference>
<dbReference type="Pfam" id="PF12708">
    <property type="entry name" value="Pect-lyase_RHGA_epim"/>
    <property type="match status" value="1"/>
</dbReference>
<protein>
    <recommendedName>
        <fullName evidence="1">Rhamnogalacturonase A/B/Epimerase-like pectate lyase domain-containing protein</fullName>
    </recommendedName>
</protein>
<evidence type="ECO:0000259" key="1">
    <source>
        <dbReference type="Pfam" id="PF12708"/>
    </source>
</evidence>
<organism evidence="2">
    <name type="scientific">marine metagenome</name>
    <dbReference type="NCBI Taxonomy" id="408172"/>
    <lineage>
        <taxon>unclassified sequences</taxon>
        <taxon>metagenomes</taxon>
        <taxon>ecological metagenomes</taxon>
    </lineage>
</organism>